<dbReference type="EMBL" id="JBEPMU010000004">
    <property type="protein sequence ID" value="MET3653161.1"/>
    <property type="molecule type" value="Genomic_DNA"/>
</dbReference>
<sequence>MMEGPARANKARVADQSNLRTRGKQENPRYWAVNLPRFGRMGFLVGEQRCLRGRFRPKLVTNVQTEGNAAPFFQTPFALKGANTKILIKLSADAAVFKTQQRPPMTFAEIFPIARRCR</sequence>
<gene>
    <name evidence="2" type="ORF">ABIC75_002897</name>
</gene>
<feature type="region of interest" description="Disordered" evidence="1">
    <location>
        <begin position="1"/>
        <end position="25"/>
    </location>
</feature>
<evidence type="ECO:0000313" key="2">
    <source>
        <dbReference type="EMBL" id="MET3653161.1"/>
    </source>
</evidence>
<protein>
    <submittedName>
        <fullName evidence="2">Uncharacterized protein</fullName>
    </submittedName>
</protein>
<keyword evidence="3" id="KW-1185">Reference proteome</keyword>
<dbReference type="Proteomes" id="UP001549184">
    <property type="component" value="Unassembled WGS sequence"/>
</dbReference>
<reference evidence="2 3" key="1">
    <citation type="submission" date="2024-06" db="EMBL/GenBank/DDBJ databases">
        <title>Sorghum-associated microbial communities from plants grown in Nebraska, USA.</title>
        <authorList>
            <person name="Schachtman D."/>
        </authorList>
    </citation>
    <scope>NUCLEOTIDE SEQUENCE [LARGE SCALE GENOMIC DNA]</scope>
    <source>
        <strain evidence="2 3">1073</strain>
    </source>
</reference>
<dbReference type="RefSeq" id="WP_354014555.1">
    <property type="nucleotide sequence ID" value="NZ_JBEPMU010000004.1"/>
</dbReference>
<evidence type="ECO:0000313" key="3">
    <source>
        <dbReference type="Proteomes" id="UP001549184"/>
    </source>
</evidence>
<evidence type="ECO:0000256" key="1">
    <source>
        <dbReference type="SAM" id="MobiDB-lite"/>
    </source>
</evidence>
<organism evidence="2 3">
    <name type="scientific">Dyella japonica</name>
    <dbReference type="NCBI Taxonomy" id="231455"/>
    <lineage>
        <taxon>Bacteria</taxon>
        <taxon>Pseudomonadati</taxon>
        <taxon>Pseudomonadota</taxon>
        <taxon>Gammaproteobacteria</taxon>
        <taxon>Lysobacterales</taxon>
        <taxon>Rhodanobacteraceae</taxon>
        <taxon>Dyella</taxon>
    </lineage>
</organism>
<accession>A0ABV2JWE9</accession>
<proteinExistence type="predicted"/>
<name>A0ABV2JWE9_9GAMM</name>
<comment type="caution">
    <text evidence="2">The sequence shown here is derived from an EMBL/GenBank/DDBJ whole genome shotgun (WGS) entry which is preliminary data.</text>
</comment>